<dbReference type="STRING" id="1314751.GCA_001591425_00104"/>
<dbReference type="SUPFAM" id="SSF54593">
    <property type="entry name" value="Glyoxalase/Bleomycin resistance protein/Dihydroxybiphenyl dioxygenase"/>
    <property type="match status" value="1"/>
</dbReference>
<dbReference type="Gene3D" id="3.10.180.10">
    <property type="entry name" value="2,3-Dihydroxybiphenyl 1,2-Dioxygenase, domain 1"/>
    <property type="match status" value="1"/>
</dbReference>
<dbReference type="InterPro" id="IPR037523">
    <property type="entry name" value="VOC_core"/>
</dbReference>
<keyword evidence="3" id="KW-1185">Reference proteome</keyword>
<dbReference type="InterPro" id="IPR004360">
    <property type="entry name" value="Glyas_Fos-R_dOase_dom"/>
</dbReference>
<evidence type="ECO:0000313" key="2">
    <source>
        <dbReference type="EMBL" id="AST90852.1"/>
    </source>
</evidence>
<dbReference type="PROSITE" id="PS51819">
    <property type="entry name" value="VOC"/>
    <property type="match status" value="1"/>
</dbReference>
<dbReference type="RefSeq" id="WP_066410801.1">
    <property type="nucleotide sequence ID" value="NZ_CP018866.1"/>
</dbReference>
<proteinExistence type="predicted"/>
<dbReference type="PANTHER" id="PTHR36437:SF2">
    <property type="entry name" value="GLYOXALASE_BLEOMYCIN RESISTANCE PROTEIN_DIOXYGENASE"/>
    <property type="match status" value="1"/>
</dbReference>
<name>A0A223KMZ7_9BACI</name>
<sequence>MITDSPVSLNIGGVFVIVKNMPRAVQWYREILGLPEDEEFMKTATPDMKTIYSIPLGKTNLILDSIHRDTLTPSTNHLFMFDTKNIEETYEYMKQKDVSIQSKVQGAEDVKFFEVLDSEGNKIMLCEEKR</sequence>
<dbReference type="InterPro" id="IPR029068">
    <property type="entry name" value="Glyas_Bleomycin-R_OHBP_Dase"/>
</dbReference>
<dbReference type="Pfam" id="PF00903">
    <property type="entry name" value="Glyoxalase"/>
    <property type="match status" value="1"/>
</dbReference>
<evidence type="ECO:0000313" key="3">
    <source>
        <dbReference type="Proteomes" id="UP000215224"/>
    </source>
</evidence>
<dbReference type="KEGG" id="bcoh:BC6307_05905"/>
<feature type="domain" description="VOC" evidence="1">
    <location>
        <begin position="10"/>
        <end position="128"/>
    </location>
</feature>
<protein>
    <recommendedName>
        <fullName evidence="1">VOC domain-containing protein</fullName>
    </recommendedName>
</protein>
<reference evidence="2 3" key="1">
    <citation type="submission" date="2016-12" db="EMBL/GenBank/DDBJ databases">
        <title>The whole genome sequencing and assembly of Bacillus cohnii DSM 6307T strain.</title>
        <authorList>
            <person name="Lee Y.-J."/>
            <person name="Yi H."/>
            <person name="Bahn Y.-S."/>
            <person name="Kim J.F."/>
            <person name="Lee D.-W."/>
        </authorList>
    </citation>
    <scope>NUCLEOTIDE SEQUENCE [LARGE SCALE GENOMIC DNA]</scope>
    <source>
        <strain evidence="2 3">DSM 6307</strain>
    </source>
</reference>
<dbReference type="PANTHER" id="PTHR36437">
    <property type="entry name" value="GLYOXALASE/BLEOMYCIN RESISTANCE PROTEIN/DIOXYGENASE"/>
    <property type="match status" value="1"/>
</dbReference>
<dbReference type="Proteomes" id="UP000215224">
    <property type="component" value="Chromosome"/>
</dbReference>
<dbReference type="EMBL" id="CP018866">
    <property type="protein sequence ID" value="AST90852.1"/>
    <property type="molecule type" value="Genomic_DNA"/>
</dbReference>
<evidence type="ECO:0000259" key="1">
    <source>
        <dbReference type="PROSITE" id="PS51819"/>
    </source>
</evidence>
<accession>A0A223KMZ7</accession>
<organism evidence="2 3">
    <name type="scientific">Sutcliffiella cohnii</name>
    <dbReference type="NCBI Taxonomy" id="33932"/>
    <lineage>
        <taxon>Bacteria</taxon>
        <taxon>Bacillati</taxon>
        <taxon>Bacillota</taxon>
        <taxon>Bacilli</taxon>
        <taxon>Bacillales</taxon>
        <taxon>Bacillaceae</taxon>
        <taxon>Sutcliffiella</taxon>
    </lineage>
</organism>
<gene>
    <name evidence="2" type="ORF">BC6307_05905</name>
</gene>
<dbReference type="CDD" id="cd06587">
    <property type="entry name" value="VOC"/>
    <property type="match status" value="1"/>
</dbReference>
<dbReference type="AlphaFoldDB" id="A0A223KMZ7"/>